<keyword evidence="2" id="KW-1185">Reference proteome</keyword>
<dbReference type="AlphaFoldDB" id="D2R0R3"/>
<accession>D2R0R3</accession>
<organism evidence="1 2">
    <name type="scientific">Pirellula staleyi (strain ATCC 27377 / DSM 6068 / ICPB 4128)</name>
    <name type="common">Pirella staleyi</name>
    <dbReference type="NCBI Taxonomy" id="530564"/>
    <lineage>
        <taxon>Bacteria</taxon>
        <taxon>Pseudomonadati</taxon>
        <taxon>Planctomycetota</taxon>
        <taxon>Planctomycetia</taxon>
        <taxon>Pirellulales</taxon>
        <taxon>Pirellulaceae</taxon>
        <taxon>Pirellula</taxon>
    </lineage>
</organism>
<name>D2R0R3_PIRSD</name>
<evidence type="ECO:0000313" key="2">
    <source>
        <dbReference type="Proteomes" id="UP000001887"/>
    </source>
</evidence>
<reference evidence="1 2" key="1">
    <citation type="journal article" date="2009" name="Stand. Genomic Sci.">
        <title>Complete genome sequence of Pirellula staleyi type strain (ATCC 27377).</title>
        <authorList>
            <person name="Clum A."/>
            <person name="Tindall B.J."/>
            <person name="Sikorski J."/>
            <person name="Ivanova N."/>
            <person name="Mavrommatis K."/>
            <person name="Lucas S."/>
            <person name="Glavina del Rio T."/>
            <person name="Nolan M."/>
            <person name="Chen F."/>
            <person name="Tice H."/>
            <person name="Pitluck S."/>
            <person name="Cheng J.F."/>
            <person name="Chertkov O."/>
            <person name="Brettin T."/>
            <person name="Han C."/>
            <person name="Detter J.C."/>
            <person name="Kuske C."/>
            <person name="Bruce D."/>
            <person name="Goodwin L."/>
            <person name="Ovchinikova G."/>
            <person name="Pati A."/>
            <person name="Mikhailova N."/>
            <person name="Chen A."/>
            <person name="Palaniappan K."/>
            <person name="Land M."/>
            <person name="Hauser L."/>
            <person name="Chang Y.J."/>
            <person name="Jeffries C.D."/>
            <person name="Chain P."/>
            <person name="Rohde M."/>
            <person name="Goker M."/>
            <person name="Bristow J."/>
            <person name="Eisen J.A."/>
            <person name="Markowitz V."/>
            <person name="Hugenholtz P."/>
            <person name="Kyrpides N.C."/>
            <person name="Klenk H.P."/>
            <person name="Lapidus A."/>
        </authorList>
    </citation>
    <scope>NUCLEOTIDE SEQUENCE [LARGE SCALE GENOMIC DNA]</scope>
    <source>
        <strain evidence="2">ATCC 27377 / DSM 6068 / ICPB 4128</strain>
    </source>
</reference>
<proteinExistence type="predicted"/>
<dbReference type="EMBL" id="CP001848">
    <property type="protein sequence ID" value="ADB16661.1"/>
    <property type="molecule type" value="Genomic_DNA"/>
</dbReference>
<dbReference type="HOGENOM" id="CLU_3064604_0_0_0"/>
<dbReference type="Proteomes" id="UP000001887">
    <property type="component" value="Chromosome"/>
</dbReference>
<sequence length="53" mass="6055">MHAAPLTLVEEIEKMSQQIIPEGIGSRPKTKAMQRENAALLLIYTHRRQVLRS</sequence>
<protein>
    <submittedName>
        <fullName evidence="1">Uncharacterized protein</fullName>
    </submittedName>
</protein>
<gene>
    <name evidence="1" type="ordered locus">Psta_1987</name>
</gene>
<evidence type="ECO:0000313" key="1">
    <source>
        <dbReference type="EMBL" id="ADB16661.1"/>
    </source>
</evidence>
<dbReference type="KEGG" id="psl:Psta_1987"/>